<dbReference type="Proteomes" id="UP000886758">
    <property type="component" value="Unassembled WGS sequence"/>
</dbReference>
<dbReference type="NCBIfam" id="NF005576">
    <property type="entry name" value="PRK07261.1"/>
    <property type="match status" value="1"/>
</dbReference>
<dbReference type="SUPFAM" id="SSF52540">
    <property type="entry name" value="P-loop containing nucleoside triphosphate hydrolases"/>
    <property type="match status" value="1"/>
</dbReference>
<dbReference type="Gene3D" id="3.40.50.300">
    <property type="entry name" value="P-loop containing nucleotide triphosphate hydrolases"/>
    <property type="match status" value="1"/>
</dbReference>
<dbReference type="InterPro" id="IPR052922">
    <property type="entry name" value="Cytidylate_Kinase-2"/>
</dbReference>
<dbReference type="PANTHER" id="PTHR37816:SF3">
    <property type="entry name" value="MODULATES DNA TOPOLOGY"/>
    <property type="match status" value="1"/>
</dbReference>
<accession>A0A9D1KJK5</accession>
<sequence length="172" mass="20872">MKIAIIGYSGSGKSTLANRLGEYYSCEVLHLDRIHFSSDWTERADEAMLADLKSFLEKESWVIDGNYNRMLYQERMKSSDCILFLNFNRFTCLFRAFKRYRTYKGKVRPDMADGCREKLDWEFIRWILFDSRKKKRKDNYKKLQIEYCDKMRIFKNQRQLDRFLRTLNSQTD</sequence>
<dbReference type="PANTHER" id="PTHR37816">
    <property type="entry name" value="YALI0E33011P"/>
    <property type="match status" value="1"/>
</dbReference>
<dbReference type="InterPro" id="IPR027417">
    <property type="entry name" value="P-loop_NTPase"/>
</dbReference>
<protein>
    <submittedName>
        <fullName evidence="1">DNA topology modulation protein</fullName>
    </submittedName>
</protein>
<dbReference type="EMBL" id="DVLF01000092">
    <property type="protein sequence ID" value="HIT49953.1"/>
    <property type="molecule type" value="Genomic_DNA"/>
</dbReference>
<name>A0A9D1KJK5_9MOLU</name>
<comment type="caution">
    <text evidence="1">The sequence shown here is derived from an EMBL/GenBank/DDBJ whole genome shotgun (WGS) entry which is preliminary data.</text>
</comment>
<organism evidence="1 2">
    <name type="scientific">Candidatus Pelethenecus faecipullorum</name>
    <dbReference type="NCBI Taxonomy" id="2840900"/>
    <lineage>
        <taxon>Bacteria</taxon>
        <taxon>Bacillati</taxon>
        <taxon>Mycoplasmatota</taxon>
        <taxon>Mollicutes</taxon>
        <taxon>Candidatus Pelethenecus</taxon>
    </lineage>
</organism>
<evidence type="ECO:0000313" key="1">
    <source>
        <dbReference type="EMBL" id="HIT49953.1"/>
    </source>
</evidence>
<gene>
    <name evidence="1" type="ORF">IAD46_02895</name>
</gene>
<reference evidence="1" key="2">
    <citation type="journal article" date="2021" name="PeerJ">
        <title>Extensive microbial diversity within the chicken gut microbiome revealed by metagenomics and culture.</title>
        <authorList>
            <person name="Gilroy R."/>
            <person name="Ravi A."/>
            <person name="Getino M."/>
            <person name="Pursley I."/>
            <person name="Horton D.L."/>
            <person name="Alikhan N.F."/>
            <person name="Baker D."/>
            <person name="Gharbi K."/>
            <person name="Hall N."/>
            <person name="Watson M."/>
            <person name="Adriaenssens E.M."/>
            <person name="Foster-Nyarko E."/>
            <person name="Jarju S."/>
            <person name="Secka A."/>
            <person name="Antonio M."/>
            <person name="Oren A."/>
            <person name="Chaudhuri R.R."/>
            <person name="La Ragione R."/>
            <person name="Hildebrand F."/>
            <person name="Pallen M.J."/>
        </authorList>
    </citation>
    <scope>NUCLEOTIDE SEQUENCE</scope>
    <source>
        <strain evidence="1">ChiW17-6978</strain>
    </source>
</reference>
<reference evidence="1" key="1">
    <citation type="submission" date="2020-10" db="EMBL/GenBank/DDBJ databases">
        <authorList>
            <person name="Gilroy R."/>
        </authorList>
    </citation>
    <scope>NUCLEOTIDE SEQUENCE</scope>
    <source>
        <strain evidence="1">ChiW17-6978</strain>
    </source>
</reference>
<proteinExistence type="predicted"/>
<dbReference type="AlphaFoldDB" id="A0A9D1KJK5"/>
<dbReference type="CDD" id="cd02019">
    <property type="entry name" value="NK"/>
    <property type="match status" value="1"/>
</dbReference>
<evidence type="ECO:0000313" key="2">
    <source>
        <dbReference type="Proteomes" id="UP000886758"/>
    </source>
</evidence>